<dbReference type="PROSITE" id="PS00146">
    <property type="entry name" value="BETA_LACTAMASE_A"/>
    <property type="match status" value="1"/>
</dbReference>
<dbReference type="Pfam" id="PF13354">
    <property type="entry name" value="Beta-lactamase2"/>
    <property type="match status" value="1"/>
</dbReference>
<evidence type="ECO:0000313" key="9">
    <source>
        <dbReference type="EMBL" id="HIX19772.1"/>
    </source>
</evidence>
<dbReference type="InterPro" id="IPR000871">
    <property type="entry name" value="Beta-lactam_class-A"/>
</dbReference>
<comment type="caution">
    <text evidence="9">The sequence shown here is derived from an EMBL/GenBank/DDBJ whole genome shotgun (WGS) entry which is preliminary data.</text>
</comment>
<evidence type="ECO:0000256" key="1">
    <source>
        <dbReference type="ARBA" id="ARBA00001526"/>
    </source>
</evidence>
<feature type="domain" description="Beta-lactamase class A catalytic" evidence="8">
    <location>
        <begin position="99"/>
        <end position="317"/>
    </location>
</feature>
<evidence type="ECO:0000256" key="2">
    <source>
        <dbReference type="ARBA" id="ARBA00009009"/>
    </source>
</evidence>
<name>A0A9D1VAX2_9BACT</name>
<dbReference type="GO" id="GO:0030655">
    <property type="term" value="P:beta-lactam antibiotic catabolic process"/>
    <property type="evidence" value="ECO:0007669"/>
    <property type="project" value="InterPro"/>
</dbReference>
<evidence type="ECO:0000256" key="6">
    <source>
        <dbReference type="RuleBase" id="RU361140"/>
    </source>
</evidence>
<evidence type="ECO:0000256" key="5">
    <source>
        <dbReference type="ARBA" id="ARBA00023251"/>
    </source>
</evidence>
<dbReference type="AlphaFoldDB" id="A0A9D1VAX2"/>
<evidence type="ECO:0000256" key="4">
    <source>
        <dbReference type="ARBA" id="ARBA00022801"/>
    </source>
</evidence>
<comment type="similarity">
    <text evidence="2 6">Belongs to the class-A beta-lactamase family.</text>
</comment>
<dbReference type="GO" id="GO:0046677">
    <property type="term" value="P:response to antibiotic"/>
    <property type="evidence" value="ECO:0007669"/>
    <property type="project" value="UniProtKB-UniRule"/>
</dbReference>
<organism evidence="9 10">
    <name type="scientific">Candidatus Akkermansia intestinigallinarum</name>
    <dbReference type="NCBI Taxonomy" id="2838431"/>
    <lineage>
        <taxon>Bacteria</taxon>
        <taxon>Pseudomonadati</taxon>
        <taxon>Verrucomicrobiota</taxon>
        <taxon>Verrucomicrobiia</taxon>
        <taxon>Verrucomicrobiales</taxon>
        <taxon>Akkermansiaceae</taxon>
        <taxon>Akkermansia</taxon>
    </lineage>
</organism>
<dbReference type="Proteomes" id="UP000823964">
    <property type="component" value="Unassembled WGS sequence"/>
</dbReference>
<feature type="signal peptide" evidence="7">
    <location>
        <begin position="1"/>
        <end position="37"/>
    </location>
</feature>
<reference evidence="9" key="1">
    <citation type="journal article" date="2021" name="PeerJ">
        <title>Extensive microbial diversity within the chicken gut microbiome revealed by metagenomics and culture.</title>
        <authorList>
            <person name="Gilroy R."/>
            <person name="Ravi A."/>
            <person name="Getino M."/>
            <person name="Pursley I."/>
            <person name="Horton D.L."/>
            <person name="Alikhan N.F."/>
            <person name="Baker D."/>
            <person name="Gharbi K."/>
            <person name="Hall N."/>
            <person name="Watson M."/>
            <person name="Adriaenssens E.M."/>
            <person name="Foster-Nyarko E."/>
            <person name="Jarju S."/>
            <person name="Secka A."/>
            <person name="Antonio M."/>
            <person name="Oren A."/>
            <person name="Chaudhuri R.R."/>
            <person name="La Ragione R."/>
            <person name="Hildebrand F."/>
            <person name="Pallen M.J."/>
        </authorList>
    </citation>
    <scope>NUCLEOTIDE SEQUENCE</scope>
    <source>
        <strain evidence="9">14975</strain>
    </source>
</reference>
<accession>A0A9D1VAX2</accession>
<dbReference type="SUPFAM" id="SSF56601">
    <property type="entry name" value="beta-lactamase/transpeptidase-like"/>
    <property type="match status" value="1"/>
</dbReference>
<dbReference type="GO" id="GO:0008800">
    <property type="term" value="F:beta-lactamase activity"/>
    <property type="evidence" value="ECO:0007669"/>
    <property type="project" value="UniProtKB-UniRule"/>
</dbReference>
<dbReference type="PANTHER" id="PTHR35333:SF3">
    <property type="entry name" value="BETA-LACTAMASE-TYPE TRANSPEPTIDASE FOLD CONTAINING PROTEIN"/>
    <property type="match status" value="1"/>
</dbReference>
<reference evidence="9" key="2">
    <citation type="submission" date="2021-04" db="EMBL/GenBank/DDBJ databases">
        <authorList>
            <person name="Gilroy R."/>
        </authorList>
    </citation>
    <scope>NUCLEOTIDE SEQUENCE</scope>
    <source>
        <strain evidence="9">14975</strain>
    </source>
</reference>
<dbReference type="EC" id="3.5.2.6" evidence="3 6"/>
<gene>
    <name evidence="9" type="primary">bla</name>
    <name evidence="9" type="ORF">H9862_04120</name>
</gene>
<dbReference type="InterPro" id="IPR023650">
    <property type="entry name" value="Beta-lactam_class-A_AS"/>
</dbReference>
<evidence type="ECO:0000256" key="7">
    <source>
        <dbReference type="SAM" id="SignalP"/>
    </source>
</evidence>
<feature type="chain" id="PRO_5038736387" description="Beta-lactamase" evidence="7">
    <location>
        <begin position="38"/>
        <end position="345"/>
    </location>
</feature>
<evidence type="ECO:0000259" key="8">
    <source>
        <dbReference type="Pfam" id="PF13354"/>
    </source>
</evidence>
<dbReference type="NCBIfam" id="NF033103">
    <property type="entry name" value="bla_class_A"/>
    <property type="match status" value="1"/>
</dbReference>
<protein>
    <recommendedName>
        <fullName evidence="3 6">Beta-lactamase</fullName>
        <ecNumber evidence="3 6">3.5.2.6</ecNumber>
    </recommendedName>
</protein>
<evidence type="ECO:0000313" key="10">
    <source>
        <dbReference type="Proteomes" id="UP000823964"/>
    </source>
</evidence>
<sequence>MMSMSRMRRVSRMRCVRVMLLPMAALLAAAGAGAALAAEGAEESAPLREGAGALAAEEEGAAHPLPPARLEALKASIEALPGMREARVGVALLIDGRQELLLGDRPDYPLMSVMKLPLAMAVLDRLEREGRRLDERVPFTGEELDAETWSPMREAYPEGCAELTLRDLLLYALQQSDNNATDLLFDRVVSPREVTDYLRGLGLDQQAIVFTEREMGEKPQRCLQNTMSPRCAVQLMEMLLSRPVLRAENRDFLLEALAGCRTGQNRIAAGLKEIPVEAMGHKTGTGPELPGRGLVGINDLAFVRLANGHRYCLAVFVKETSLAPAEAEALIAELSSLVARALSEL</sequence>
<dbReference type="EMBL" id="DXFQ01000066">
    <property type="protein sequence ID" value="HIX19772.1"/>
    <property type="molecule type" value="Genomic_DNA"/>
</dbReference>
<keyword evidence="5 6" id="KW-0046">Antibiotic resistance</keyword>
<dbReference type="InterPro" id="IPR045155">
    <property type="entry name" value="Beta-lactam_cat"/>
</dbReference>
<comment type="catalytic activity">
    <reaction evidence="1 6">
        <text>a beta-lactam + H2O = a substituted beta-amino acid</text>
        <dbReference type="Rhea" id="RHEA:20401"/>
        <dbReference type="ChEBI" id="CHEBI:15377"/>
        <dbReference type="ChEBI" id="CHEBI:35627"/>
        <dbReference type="ChEBI" id="CHEBI:140347"/>
        <dbReference type="EC" id="3.5.2.6"/>
    </reaction>
</comment>
<evidence type="ECO:0000256" key="3">
    <source>
        <dbReference type="ARBA" id="ARBA00012865"/>
    </source>
</evidence>
<keyword evidence="4 6" id="KW-0378">Hydrolase</keyword>
<keyword evidence="7" id="KW-0732">Signal</keyword>
<proteinExistence type="inferred from homology"/>
<dbReference type="InterPro" id="IPR012338">
    <property type="entry name" value="Beta-lactam/transpept-like"/>
</dbReference>
<dbReference type="Gene3D" id="3.40.710.10">
    <property type="entry name" value="DD-peptidase/beta-lactamase superfamily"/>
    <property type="match status" value="1"/>
</dbReference>
<dbReference type="PANTHER" id="PTHR35333">
    <property type="entry name" value="BETA-LACTAMASE"/>
    <property type="match status" value="1"/>
</dbReference>